<dbReference type="SUPFAM" id="SSF50630">
    <property type="entry name" value="Acid proteases"/>
    <property type="match status" value="1"/>
</dbReference>
<feature type="compositionally biased region" description="Polar residues" evidence="2">
    <location>
        <begin position="262"/>
        <end position="278"/>
    </location>
</feature>
<accession>A0A9W3BV10</accession>
<dbReference type="Gene3D" id="2.40.70.10">
    <property type="entry name" value="Acid Proteases"/>
    <property type="match status" value="1"/>
</dbReference>
<dbReference type="CDD" id="cd00303">
    <property type="entry name" value="retropepsin_like"/>
    <property type="match status" value="1"/>
</dbReference>
<evidence type="ECO:0000313" key="4">
    <source>
        <dbReference type="Proteomes" id="UP000504610"/>
    </source>
</evidence>
<dbReference type="PANTHER" id="PTHR33067">
    <property type="entry name" value="RNA-DIRECTED DNA POLYMERASE-RELATED"/>
    <property type="match status" value="1"/>
</dbReference>
<organism evidence="4 5">
    <name type="scientific">Raphanus sativus</name>
    <name type="common">Radish</name>
    <name type="synonym">Raphanus raphanistrum var. sativus</name>
    <dbReference type="NCBI Taxonomy" id="3726"/>
    <lineage>
        <taxon>Eukaryota</taxon>
        <taxon>Viridiplantae</taxon>
        <taxon>Streptophyta</taxon>
        <taxon>Embryophyta</taxon>
        <taxon>Tracheophyta</taxon>
        <taxon>Spermatophyta</taxon>
        <taxon>Magnoliopsida</taxon>
        <taxon>eudicotyledons</taxon>
        <taxon>Gunneridae</taxon>
        <taxon>Pentapetalae</taxon>
        <taxon>rosids</taxon>
        <taxon>malvids</taxon>
        <taxon>Brassicales</taxon>
        <taxon>Brassicaceae</taxon>
        <taxon>Brassiceae</taxon>
        <taxon>Raphanus</taxon>
    </lineage>
</organism>
<keyword evidence="4" id="KW-1185">Reference proteome</keyword>
<feature type="region of interest" description="Disordered" evidence="2">
    <location>
        <begin position="1"/>
        <end position="28"/>
    </location>
</feature>
<feature type="compositionally biased region" description="Low complexity" evidence="2">
    <location>
        <begin position="362"/>
        <end position="376"/>
    </location>
</feature>
<dbReference type="Pfam" id="PF08284">
    <property type="entry name" value="RVP_2"/>
    <property type="match status" value="1"/>
</dbReference>
<dbReference type="GeneID" id="130495687"/>
<evidence type="ECO:0000313" key="5">
    <source>
        <dbReference type="RefSeq" id="XP_056843130.1"/>
    </source>
</evidence>
<gene>
    <name evidence="5" type="primary">LOC130495687</name>
</gene>
<evidence type="ECO:0000256" key="1">
    <source>
        <dbReference type="SAM" id="Coils"/>
    </source>
</evidence>
<dbReference type="PANTHER" id="PTHR33067:SF9">
    <property type="entry name" value="RNA-DIRECTED DNA POLYMERASE"/>
    <property type="match status" value="1"/>
</dbReference>
<dbReference type="OrthoDB" id="1299618at2759"/>
<dbReference type="Proteomes" id="UP000504610">
    <property type="component" value="Chromosome 6"/>
</dbReference>
<feature type="region of interest" description="Disordered" evidence="2">
    <location>
        <begin position="446"/>
        <end position="468"/>
    </location>
</feature>
<reference evidence="5" key="2">
    <citation type="submission" date="2025-08" db="UniProtKB">
        <authorList>
            <consortium name="RefSeq"/>
        </authorList>
    </citation>
    <scope>IDENTIFICATION</scope>
    <source>
        <tissue evidence="5">Leaf</tissue>
    </source>
</reference>
<evidence type="ECO:0000256" key="2">
    <source>
        <dbReference type="SAM" id="MobiDB-lite"/>
    </source>
</evidence>
<feature type="domain" description="Retrotransposon gag" evidence="3">
    <location>
        <begin position="42"/>
        <end position="133"/>
    </location>
</feature>
<feature type="region of interest" description="Disordered" evidence="2">
    <location>
        <begin position="716"/>
        <end position="746"/>
    </location>
</feature>
<sequence length="796" mass="89764">MKKKKKLGAQATEEEEEIKANDNKKSNLSKTNGVFEDAFNLKLFPFSLGDKAHQWEKTLPSDSITTWDDCKRAFLDKFFSAYRTAKIRNEISTFQQKNLESFSEAWERFKGYWSQCPHHGFTKENLLSTFYRGALPEYRTRLDTASNGFFLGITEEDAEELVDNMVKSDSIYSGEHDRANRSDDQHTRKEIKSLQEKLDMLIKEKAKHGQLNSVVDQKQKQHVGIMEVDGLESQEELCLINSNGTWYRKEPNFQYQNNYQQRPHYNNQQGGYQATQSYPLGFSNQSNQSTQAQGSSSQAPASDSSVDSMFKKLLEFQARNEKTMVYEFKNIHTKIDGNYSDLNNKFLQLASRFNTLESQVASMPSSSKSSMGSLPGKPEKNPKESCNVIISTTSSEIELSDYDKKVDEIEKLVFGNSLRKVEKLVVATAEAQMVDKAMERVQVQAERKDEATNLQRAEPRAEKPVERRADQKLKEVKKEDTEIELSPYDKLPFPQRVLIKAQKKVLSKFRKDLSDVGVRLPEISGMREAHVQMMLIKDILDHQAEVAELLDISILKIDPPVPPQSLPKLESQGKFTLSCSLGKITVNDALVDSGASVNMISLEMVKSLGIESMEPNTSSLMFGDSSSTTPIGLIKDFPLKIGACTIPIDLTVLKMAIEKRVPLILGTPFLTTVGTCIDFPNKKVTLLNTQAKVAIPEKEDLVGESSKKMCDEHLESAKKEEVSRATKAAHDKKKIVKEPHPQPLDKTLHTLTLHPMKLKDGAIEYKIKCKGHHHSSASKRPHQAPRAPLSSPHHHS</sequence>
<feature type="coiled-coil region" evidence="1">
    <location>
        <begin position="184"/>
        <end position="211"/>
    </location>
</feature>
<evidence type="ECO:0000259" key="3">
    <source>
        <dbReference type="Pfam" id="PF03732"/>
    </source>
</evidence>
<dbReference type="InterPro" id="IPR021109">
    <property type="entry name" value="Peptidase_aspartic_dom_sf"/>
</dbReference>
<dbReference type="Pfam" id="PF03732">
    <property type="entry name" value="Retrotrans_gag"/>
    <property type="match status" value="1"/>
</dbReference>
<feature type="compositionally biased region" description="Basic residues" evidence="2">
    <location>
        <begin position="770"/>
        <end position="783"/>
    </location>
</feature>
<feature type="region of interest" description="Disordered" evidence="2">
    <location>
        <begin position="360"/>
        <end position="384"/>
    </location>
</feature>
<dbReference type="KEGG" id="rsz:130495687"/>
<feature type="compositionally biased region" description="Low complexity" evidence="2">
    <location>
        <begin position="283"/>
        <end position="304"/>
    </location>
</feature>
<proteinExistence type="predicted"/>
<dbReference type="AlphaFoldDB" id="A0A9W3BV10"/>
<keyword evidence="1" id="KW-0175">Coiled coil</keyword>
<feature type="region of interest" description="Disordered" evidence="2">
    <location>
        <begin position="262"/>
        <end position="304"/>
    </location>
</feature>
<dbReference type="RefSeq" id="XP_056843130.1">
    <property type="nucleotide sequence ID" value="XM_056987150.1"/>
</dbReference>
<name>A0A9W3BV10_RAPSA</name>
<feature type="region of interest" description="Disordered" evidence="2">
    <location>
        <begin position="770"/>
        <end position="796"/>
    </location>
</feature>
<reference evidence="4" key="1">
    <citation type="journal article" date="2019" name="Database">
        <title>The radish genome database (RadishGD): an integrated information resource for radish genomics.</title>
        <authorList>
            <person name="Yu H.J."/>
            <person name="Baek S."/>
            <person name="Lee Y.J."/>
            <person name="Cho A."/>
            <person name="Mun J.H."/>
        </authorList>
    </citation>
    <scope>NUCLEOTIDE SEQUENCE [LARGE SCALE GENOMIC DNA]</scope>
    <source>
        <strain evidence="4">cv. WK10039</strain>
    </source>
</reference>
<protein>
    <submittedName>
        <fullName evidence="5">Uncharacterized protein LOC130495687</fullName>
    </submittedName>
</protein>
<dbReference type="InterPro" id="IPR005162">
    <property type="entry name" value="Retrotrans_gag_dom"/>
</dbReference>